<name>A0A9W8N705_9PEZI</name>
<accession>A0A9W8N705</accession>
<feature type="region of interest" description="Disordered" evidence="1">
    <location>
        <begin position="1"/>
        <end position="108"/>
    </location>
</feature>
<comment type="caution">
    <text evidence="2">The sequence shown here is derived from an EMBL/GenBank/DDBJ whole genome shotgun (WGS) entry which is preliminary data.</text>
</comment>
<evidence type="ECO:0000313" key="2">
    <source>
        <dbReference type="EMBL" id="KAJ3561035.1"/>
    </source>
</evidence>
<keyword evidence="3" id="KW-1185">Reference proteome</keyword>
<protein>
    <submittedName>
        <fullName evidence="2">Uncharacterized protein</fullName>
    </submittedName>
</protein>
<dbReference type="Proteomes" id="UP001148614">
    <property type="component" value="Unassembled WGS sequence"/>
</dbReference>
<evidence type="ECO:0000313" key="3">
    <source>
        <dbReference type="Proteomes" id="UP001148614"/>
    </source>
</evidence>
<gene>
    <name evidence="2" type="ORF">NPX13_g9101</name>
</gene>
<feature type="region of interest" description="Disordered" evidence="1">
    <location>
        <begin position="134"/>
        <end position="168"/>
    </location>
</feature>
<sequence length="463" mass="50843">MAIFARSSHEISQQLSSHSVLGIPSPTPDAELKPDIEIPRGASEYHAFSPSRLSRTPSERNLSPLQSTGPVPNRSPLISLHRNSPSPDVGTKEEPNTGPLSYESPSPFKLQSPVFCGSTSPELGMSPHIGGGVRSSIPGRPVHNHHNDRTKRQKIMQQTDGSAATRPPLSVSNISQYMELITVHSPTHQFSIPEAKGHQKSWHIFLPVIDDVTIYVQAHSKNRIATIVRLHPSALSGDMVRSTVSNYLRDLYDEPSEMASNTGLEQGSQSGQDTEWIMNEMYFRAEKNSDSGTLACAVAAYMALDGVPPMFIHTPSWTYCLDHFLCTKDAEEEPQPRGHGDTQAFQVFDELPLVKSVFEISDSELDAVTGILGDLEPEILLLEGFENAASDAASSGLASASQRIVPELYAGFQNMRELASAVRYWQGHKEKAFKAEQRIKHVSTKAEELCSYIKARSAEMADV</sequence>
<feature type="compositionally biased region" description="Basic residues" evidence="1">
    <location>
        <begin position="142"/>
        <end position="154"/>
    </location>
</feature>
<evidence type="ECO:0000256" key="1">
    <source>
        <dbReference type="SAM" id="MobiDB-lite"/>
    </source>
</evidence>
<reference evidence="2" key="1">
    <citation type="submission" date="2022-07" db="EMBL/GenBank/DDBJ databases">
        <title>Genome Sequence of Xylaria arbuscula.</title>
        <authorList>
            <person name="Buettner E."/>
        </authorList>
    </citation>
    <scope>NUCLEOTIDE SEQUENCE</scope>
    <source>
        <strain evidence="2">VT107</strain>
    </source>
</reference>
<proteinExistence type="predicted"/>
<feature type="compositionally biased region" description="Polar residues" evidence="1">
    <location>
        <begin position="10"/>
        <end position="19"/>
    </location>
</feature>
<feature type="compositionally biased region" description="Polar residues" evidence="1">
    <location>
        <begin position="51"/>
        <end position="70"/>
    </location>
</feature>
<dbReference type="EMBL" id="JANPWZ010002146">
    <property type="protein sequence ID" value="KAJ3561035.1"/>
    <property type="molecule type" value="Genomic_DNA"/>
</dbReference>
<organism evidence="2 3">
    <name type="scientific">Xylaria arbuscula</name>
    <dbReference type="NCBI Taxonomy" id="114810"/>
    <lineage>
        <taxon>Eukaryota</taxon>
        <taxon>Fungi</taxon>
        <taxon>Dikarya</taxon>
        <taxon>Ascomycota</taxon>
        <taxon>Pezizomycotina</taxon>
        <taxon>Sordariomycetes</taxon>
        <taxon>Xylariomycetidae</taxon>
        <taxon>Xylariales</taxon>
        <taxon>Xylariaceae</taxon>
        <taxon>Xylaria</taxon>
    </lineage>
</organism>
<dbReference type="AlphaFoldDB" id="A0A9W8N705"/>